<gene>
    <name evidence="1" type="ORF">UFOPK1835_01037</name>
</gene>
<dbReference type="SUPFAM" id="SSF53474">
    <property type="entry name" value="alpha/beta-Hydrolases"/>
    <property type="match status" value="1"/>
</dbReference>
<protein>
    <submittedName>
        <fullName evidence="1">Unannotated protein</fullName>
    </submittedName>
</protein>
<dbReference type="PIRSF" id="PIRSF029171">
    <property type="entry name" value="Esterase_LipA"/>
    <property type="match status" value="1"/>
</dbReference>
<accession>A0A6J6HE60</accession>
<dbReference type="GO" id="GO:0004806">
    <property type="term" value="F:triacylglycerol lipase activity"/>
    <property type="evidence" value="ECO:0007669"/>
    <property type="project" value="InterPro"/>
</dbReference>
<evidence type="ECO:0000313" key="1">
    <source>
        <dbReference type="EMBL" id="CAB4610229.1"/>
    </source>
</evidence>
<dbReference type="InterPro" id="IPR005152">
    <property type="entry name" value="Lipase_secreted"/>
</dbReference>
<dbReference type="Gene3D" id="3.40.50.1820">
    <property type="entry name" value="alpha/beta hydrolase"/>
    <property type="match status" value="2"/>
</dbReference>
<sequence length="417" mass="42783">MKNRFGIIVLAAVVAASVTLAGCSSGSTASTDSTSPAKVIPAAAGLPDFYAVPDPMPEVAPGTIIKSQPVAVDGLDGTMSLVMYASTSVTGETIPVTGMIIVPNGTAPEGGWPVITWAHGTTGLADACTPSLTPDEFVPLANPLLGKGYLVVATDYEGLGVPGLHPYIVGDSEAYGTLDIVKAARMFPGANASSRYLVWGHSQGGHAALFAGHDAQSYAPGLELVGVVAGAPPSQMLLINAALQQSAYRQYIAMAAAGINAAYGDTAAPLDAVLTPEGLDFVTKIDTLCSSDLGKAASTLDFSKLQKADPATVPQWRQLLIDNDPGAFTTPIPAPLLIIHGGNDEQIPTASSALLFTQLCAIGQVAQRWVFPGESHAGVILPSAPDMIIWIGDRFAGQPMPDPVAPANAEKQSCGQS</sequence>
<dbReference type="PROSITE" id="PS51257">
    <property type="entry name" value="PROKAR_LIPOPROTEIN"/>
    <property type="match status" value="1"/>
</dbReference>
<dbReference type="PANTHER" id="PTHR34853:SF1">
    <property type="entry name" value="LIPASE 5"/>
    <property type="match status" value="1"/>
</dbReference>
<dbReference type="AlphaFoldDB" id="A0A6J6HE60"/>
<dbReference type="PANTHER" id="PTHR34853">
    <property type="match status" value="1"/>
</dbReference>
<reference evidence="1" key="1">
    <citation type="submission" date="2020-05" db="EMBL/GenBank/DDBJ databases">
        <authorList>
            <person name="Chiriac C."/>
            <person name="Salcher M."/>
            <person name="Ghai R."/>
            <person name="Kavagutti S V."/>
        </authorList>
    </citation>
    <scope>NUCLEOTIDE SEQUENCE</scope>
</reference>
<organism evidence="1">
    <name type="scientific">freshwater metagenome</name>
    <dbReference type="NCBI Taxonomy" id="449393"/>
    <lineage>
        <taxon>unclassified sequences</taxon>
        <taxon>metagenomes</taxon>
        <taxon>ecological metagenomes</taxon>
    </lineage>
</organism>
<dbReference type="Pfam" id="PF03583">
    <property type="entry name" value="LIP"/>
    <property type="match status" value="1"/>
</dbReference>
<dbReference type="GO" id="GO:0016042">
    <property type="term" value="P:lipid catabolic process"/>
    <property type="evidence" value="ECO:0007669"/>
    <property type="project" value="InterPro"/>
</dbReference>
<dbReference type="EMBL" id="CAEZUP010000039">
    <property type="protein sequence ID" value="CAB4610229.1"/>
    <property type="molecule type" value="Genomic_DNA"/>
</dbReference>
<name>A0A6J6HE60_9ZZZZ</name>
<proteinExistence type="predicted"/>
<dbReference type="InterPro" id="IPR029058">
    <property type="entry name" value="AB_hydrolase_fold"/>
</dbReference>